<evidence type="ECO:0000313" key="3">
    <source>
        <dbReference type="EMBL" id="KAG6407614.1"/>
    </source>
</evidence>
<dbReference type="PROSITE" id="PS50102">
    <property type="entry name" value="RRM"/>
    <property type="match status" value="1"/>
</dbReference>
<keyword evidence="4" id="KW-1185">Reference proteome</keyword>
<gene>
    <name evidence="3" type="ORF">SASPL_130610</name>
</gene>
<evidence type="ECO:0000259" key="2">
    <source>
        <dbReference type="PROSITE" id="PS50102"/>
    </source>
</evidence>
<dbReference type="Proteomes" id="UP000298416">
    <property type="component" value="Unassembled WGS sequence"/>
</dbReference>
<dbReference type="SUPFAM" id="SSF54928">
    <property type="entry name" value="RNA-binding domain, RBD"/>
    <property type="match status" value="1"/>
</dbReference>
<reference evidence="3" key="1">
    <citation type="submission" date="2018-01" db="EMBL/GenBank/DDBJ databases">
        <authorList>
            <person name="Mao J.F."/>
        </authorList>
    </citation>
    <scope>NUCLEOTIDE SEQUENCE</scope>
    <source>
        <strain evidence="3">Huo1</strain>
        <tissue evidence="3">Leaf</tissue>
    </source>
</reference>
<organism evidence="3">
    <name type="scientific">Salvia splendens</name>
    <name type="common">Scarlet sage</name>
    <dbReference type="NCBI Taxonomy" id="180675"/>
    <lineage>
        <taxon>Eukaryota</taxon>
        <taxon>Viridiplantae</taxon>
        <taxon>Streptophyta</taxon>
        <taxon>Embryophyta</taxon>
        <taxon>Tracheophyta</taxon>
        <taxon>Spermatophyta</taxon>
        <taxon>Magnoliopsida</taxon>
        <taxon>eudicotyledons</taxon>
        <taxon>Gunneridae</taxon>
        <taxon>Pentapetalae</taxon>
        <taxon>asterids</taxon>
        <taxon>lamiids</taxon>
        <taxon>Lamiales</taxon>
        <taxon>Lamiaceae</taxon>
        <taxon>Nepetoideae</taxon>
        <taxon>Mentheae</taxon>
        <taxon>Salviinae</taxon>
        <taxon>Salvia</taxon>
        <taxon>Salvia subgen. Calosphace</taxon>
        <taxon>core Calosphace</taxon>
    </lineage>
</organism>
<evidence type="ECO:0000313" key="4">
    <source>
        <dbReference type="Proteomes" id="UP000298416"/>
    </source>
</evidence>
<dbReference type="PANTHER" id="PTHR32343:SF29">
    <property type="entry name" value="RNA-BINDING (RRM_RBD_RNP MOTIFS) FAMILY PROTEIN"/>
    <property type="match status" value="1"/>
</dbReference>
<dbReference type="InterPro" id="IPR012677">
    <property type="entry name" value="Nucleotide-bd_a/b_plait_sf"/>
</dbReference>
<evidence type="ECO:0000256" key="1">
    <source>
        <dbReference type="PROSITE-ProRule" id="PRU00176"/>
    </source>
</evidence>
<dbReference type="GO" id="GO:0003723">
    <property type="term" value="F:RNA binding"/>
    <property type="evidence" value="ECO:0007669"/>
    <property type="project" value="UniProtKB-UniRule"/>
</dbReference>
<dbReference type="Pfam" id="PF00076">
    <property type="entry name" value="RRM_1"/>
    <property type="match status" value="1"/>
</dbReference>
<dbReference type="InterPro" id="IPR035979">
    <property type="entry name" value="RBD_domain_sf"/>
</dbReference>
<reference evidence="3" key="2">
    <citation type="submission" date="2020-08" db="EMBL/GenBank/DDBJ databases">
        <title>Plant Genome Project.</title>
        <authorList>
            <person name="Zhang R.-G."/>
        </authorList>
    </citation>
    <scope>NUCLEOTIDE SEQUENCE</scope>
    <source>
        <strain evidence="3">Huo1</strain>
        <tissue evidence="3">Leaf</tissue>
    </source>
</reference>
<keyword evidence="1" id="KW-0694">RNA-binding</keyword>
<dbReference type="SMART" id="SM00360">
    <property type="entry name" value="RRM"/>
    <property type="match status" value="1"/>
</dbReference>
<sequence>MDHNETIEGELQPTSPSWTIDVSDSDVRTIKVSNVSLHVSERNIFDFFTSSGSIVYIEMQRESEATQVACITFIDSEGAYRAALLNGSKLADHYVSITLIKNYQLPPDAASFTSPPKSSAVKKAEDVVSTVLARGFLLGKDSLKRAKSFDGKHKLTVHALATVASLDRRFGLRKTLSVGTAVVNEMVREMDELFQVSDITKSAYSAVEDTASSAGSVIKGNSYVLTGASWVTNAYIAITKAVEDVGAMTMQKAERVEEEEKRKSLGKEGDAIYSQFINASRYNSSPALPVSSADVSSKHL</sequence>
<dbReference type="Gene3D" id="3.30.70.330">
    <property type="match status" value="1"/>
</dbReference>
<dbReference type="PANTHER" id="PTHR32343">
    <property type="entry name" value="SERINE/ARGININE-RICH SPLICING FACTOR"/>
    <property type="match status" value="1"/>
</dbReference>
<dbReference type="AlphaFoldDB" id="A0A8X8X7J8"/>
<feature type="domain" description="RRM" evidence="2">
    <location>
        <begin position="28"/>
        <end position="102"/>
    </location>
</feature>
<proteinExistence type="predicted"/>
<name>A0A8X8X7J8_SALSN</name>
<comment type="caution">
    <text evidence="3">The sequence shown here is derived from an EMBL/GenBank/DDBJ whole genome shotgun (WGS) entry which is preliminary data.</text>
</comment>
<dbReference type="EMBL" id="PNBA02000011">
    <property type="protein sequence ID" value="KAG6407614.1"/>
    <property type="molecule type" value="Genomic_DNA"/>
</dbReference>
<dbReference type="InterPro" id="IPR000504">
    <property type="entry name" value="RRM_dom"/>
</dbReference>
<accession>A0A8X8X7J8</accession>
<protein>
    <recommendedName>
        <fullName evidence="2">RRM domain-containing protein</fullName>
    </recommendedName>
</protein>